<dbReference type="PROSITE" id="PS51257">
    <property type="entry name" value="PROKAR_LIPOPROTEIN"/>
    <property type="match status" value="1"/>
</dbReference>
<proteinExistence type="predicted"/>
<feature type="chain" id="PRO_5037465084" evidence="2">
    <location>
        <begin position="21"/>
        <end position="57"/>
    </location>
</feature>
<feature type="region of interest" description="Disordered" evidence="1">
    <location>
        <begin position="27"/>
        <end position="57"/>
    </location>
</feature>
<gene>
    <name evidence="3" type="ORF">JMN32_19780</name>
</gene>
<evidence type="ECO:0000256" key="2">
    <source>
        <dbReference type="SAM" id="SignalP"/>
    </source>
</evidence>
<name>A0A937KCW9_9BACT</name>
<evidence type="ECO:0000313" key="3">
    <source>
        <dbReference type="EMBL" id="MBL6448561.1"/>
    </source>
</evidence>
<organism evidence="3 4">
    <name type="scientific">Fulvivirga marina</name>
    <dbReference type="NCBI Taxonomy" id="2494733"/>
    <lineage>
        <taxon>Bacteria</taxon>
        <taxon>Pseudomonadati</taxon>
        <taxon>Bacteroidota</taxon>
        <taxon>Cytophagia</taxon>
        <taxon>Cytophagales</taxon>
        <taxon>Fulvivirgaceae</taxon>
        <taxon>Fulvivirga</taxon>
    </lineage>
</organism>
<dbReference type="Proteomes" id="UP000614216">
    <property type="component" value="Unassembled WGS sequence"/>
</dbReference>
<comment type="caution">
    <text evidence="3">The sequence shown here is derived from an EMBL/GenBank/DDBJ whole genome shotgun (WGS) entry which is preliminary data.</text>
</comment>
<dbReference type="EMBL" id="JAEUGD010000064">
    <property type="protein sequence ID" value="MBL6448561.1"/>
    <property type="molecule type" value="Genomic_DNA"/>
</dbReference>
<evidence type="ECO:0000256" key="1">
    <source>
        <dbReference type="SAM" id="MobiDB-lite"/>
    </source>
</evidence>
<dbReference type="RefSeq" id="WP_202858096.1">
    <property type="nucleotide sequence ID" value="NZ_JAEUGD010000064.1"/>
</dbReference>
<sequence>MKRFLLLFSLLIVLGLSSCSDDIDDEIFDSGNPTLNLDPPTGGDDDDEDGTAPPPAP</sequence>
<feature type="signal peptide" evidence="2">
    <location>
        <begin position="1"/>
        <end position="20"/>
    </location>
</feature>
<keyword evidence="4" id="KW-1185">Reference proteome</keyword>
<evidence type="ECO:0000313" key="4">
    <source>
        <dbReference type="Proteomes" id="UP000614216"/>
    </source>
</evidence>
<reference evidence="3" key="1">
    <citation type="submission" date="2021-01" db="EMBL/GenBank/DDBJ databases">
        <title>Fulvivirga kasyanovii gen. nov., sp nov., a novel member of the phylum Bacteroidetes isolated from seawater in a mussel farm.</title>
        <authorList>
            <person name="Zhao L.-H."/>
            <person name="Wang Z.-J."/>
        </authorList>
    </citation>
    <scope>NUCLEOTIDE SEQUENCE</scope>
    <source>
        <strain evidence="3">29W222</strain>
    </source>
</reference>
<keyword evidence="2" id="KW-0732">Signal</keyword>
<accession>A0A937KCW9</accession>
<dbReference type="AlphaFoldDB" id="A0A937KCW9"/>
<protein>
    <submittedName>
        <fullName evidence="3">Uncharacterized protein</fullName>
    </submittedName>
</protein>